<gene>
    <name evidence="1" type="ORF">DSM107003_47460</name>
</gene>
<name>A0A433UGS4_ANAVA</name>
<comment type="caution">
    <text evidence="1">The sequence shown here is derived from an EMBL/GenBank/DDBJ whole genome shotgun (WGS) entry which is preliminary data.</text>
</comment>
<dbReference type="AlphaFoldDB" id="A0A433UGS4"/>
<keyword evidence="2" id="KW-1185">Reference proteome</keyword>
<proteinExistence type="predicted"/>
<dbReference type="RefSeq" id="WP_127056537.1">
    <property type="nucleotide sequence ID" value="NZ_RSCM01000022.1"/>
</dbReference>
<organism evidence="1 2">
    <name type="scientific">Trichormus variabilis SAG 1403-4b</name>
    <dbReference type="NCBI Taxonomy" id="447716"/>
    <lineage>
        <taxon>Bacteria</taxon>
        <taxon>Bacillati</taxon>
        <taxon>Cyanobacteriota</taxon>
        <taxon>Cyanophyceae</taxon>
        <taxon>Nostocales</taxon>
        <taxon>Nostocaceae</taxon>
        <taxon>Trichormus</taxon>
    </lineage>
</organism>
<accession>A0A433UGS4</accession>
<dbReference type="EMBL" id="RSCM01000022">
    <property type="protein sequence ID" value="RUS92999.1"/>
    <property type="molecule type" value="Genomic_DNA"/>
</dbReference>
<dbReference type="OrthoDB" id="489202at2"/>
<protein>
    <submittedName>
        <fullName evidence="1">Uncharacterized protein</fullName>
    </submittedName>
</protein>
<dbReference type="Proteomes" id="UP000276103">
    <property type="component" value="Unassembled WGS sequence"/>
</dbReference>
<evidence type="ECO:0000313" key="1">
    <source>
        <dbReference type="EMBL" id="RUS92999.1"/>
    </source>
</evidence>
<reference evidence="1 2" key="1">
    <citation type="journal article" date="2019" name="Genome Biol. Evol.">
        <title>Day and night: Metabolic profiles and evolutionary relationships of six axenic non-marine cyanobacteria.</title>
        <authorList>
            <person name="Will S.E."/>
            <person name="Henke P."/>
            <person name="Boedeker C."/>
            <person name="Huang S."/>
            <person name="Brinkmann H."/>
            <person name="Rohde M."/>
            <person name="Jarek M."/>
            <person name="Friedl T."/>
            <person name="Seufert S."/>
            <person name="Schumacher M."/>
            <person name="Overmann J."/>
            <person name="Neumann-Schaal M."/>
            <person name="Petersen J."/>
        </authorList>
    </citation>
    <scope>NUCLEOTIDE SEQUENCE [LARGE SCALE GENOMIC DNA]</scope>
    <source>
        <strain evidence="1 2">SAG 1403-4b</strain>
    </source>
</reference>
<sequence>MDKNHYDKLSAEEKLAFLESATEHLTIDEKAKLVKKLLPVQDESFTITMGNSQVHANTVYQFNLNSKDEITDLWKAIADRIRTNPNDKVE</sequence>
<evidence type="ECO:0000313" key="2">
    <source>
        <dbReference type="Proteomes" id="UP000276103"/>
    </source>
</evidence>